<keyword evidence="3 7" id="KW-0863">Zinc-finger</keyword>
<dbReference type="OrthoDB" id="75923at2759"/>
<evidence type="ECO:0000259" key="10">
    <source>
        <dbReference type="PROSITE" id="PS50102"/>
    </source>
</evidence>
<keyword evidence="4 7" id="KW-0862">Zinc</keyword>
<feature type="compositionally biased region" description="Basic and acidic residues" evidence="9">
    <location>
        <begin position="420"/>
        <end position="429"/>
    </location>
</feature>
<dbReference type="SMART" id="SM00361">
    <property type="entry name" value="RRM_1"/>
    <property type="match status" value="1"/>
</dbReference>
<keyword evidence="5 6" id="KW-0694">RNA-binding</keyword>
<evidence type="ECO:0000256" key="3">
    <source>
        <dbReference type="ARBA" id="ARBA00022771"/>
    </source>
</evidence>
<evidence type="ECO:0000256" key="1">
    <source>
        <dbReference type="ARBA" id="ARBA00022723"/>
    </source>
</evidence>
<dbReference type="GO" id="GO:0000398">
    <property type="term" value="P:mRNA splicing, via spliceosome"/>
    <property type="evidence" value="ECO:0007669"/>
    <property type="project" value="InterPro"/>
</dbReference>
<evidence type="ECO:0000256" key="7">
    <source>
        <dbReference type="PROSITE-ProRule" id="PRU00723"/>
    </source>
</evidence>
<feature type="zinc finger region" description="C3H1-type" evidence="7">
    <location>
        <begin position="160"/>
        <end position="187"/>
    </location>
</feature>
<dbReference type="AlphaFoldDB" id="A0A8J2MGT1"/>
<feature type="coiled-coil region" evidence="8">
    <location>
        <begin position="21"/>
        <end position="133"/>
    </location>
</feature>
<feature type="compositionally biased region" description="Basic and acidic residues" evidence="9">
    <location>
        <begin position="436"/>
        <end position="494"/>
    </location>
</feature>
<feature type="domain" description="C3H1-type" evidence="11">
    <location>
        <begin position="160"/>
        <end position="187"/>
    </location>
</feature>
<keyword evidence="1 7" id="KW-0479">Metal-binding</keyword>
<comment type="caution">
    <text evidence="12">The sequence shown here is derived from an EMBL/GenBank/DDBJ whole genome shotgun (WGS) entry which is preliminary data.</text>
</comment>
<dbReference type="PRINTS" id="PR01848">
    <property type="entry name" value="U2AUXFACTOR"/>
</dbReference>
<dbReference type="Pfam" id="PF00642">
    <property type="entry name" value="zf-CCCH"/>
    <property type="match status" value="1"/>
</dbReference>
<evidence type="ECO:0000313" key="13">
    <source>
        <dbReference type="Proteomes" id="UP000786811"/>
    </source>
</evidence>
<evidence type="ECO:0000256" key="8">
    <source>
        <dbReference type="SAM" id="Coils"/>
    </source>
</evidence>
<dbReference type="GO" id="GO:0003723">
    <property type="term" value="F:RNA binding"/>
    <property type="evidence" value="ECO:0007669"/>
    <property type="project" value="UniProtKB-UniRule"/>
</dbReference>
<reference evidence="12" key="1">
    <citation type="submission" date="2021-04" db="EMBL/GenBank/DDBJ databases">
        <authorList>
            <person name="Chebbi M.A.C M."/>
        </authorList>
    </citation>
    <scope>NUCLEOTIDE SEQUENCE</scope>
</reference>
<evidence type="ECO:0000256" key="2">
    <source>
        <dbReference type="ARBA" id="ARBA00022737"/>
    </source>
</evidence>
<evidence type="ECO:0000256" key="9">
    <source>
        <dbReference type="SAM" id="MobiDB-lite"/>
    </source>
</evidence>
<dbReference type="GO" id="GO:0089701">
    <property type="term" value="C:U2AF complex"/>
    <property type="evidence" value="ECO:0007669"/>
    <property type="project" value="InterPro"/>
</dbReference>
<dbReference type="InterPro" id="IPR000571">
    <property type="entry name" value="Znf_CCCH"/>
</dbReference>
<dbReference type="InterPro" id="IPR009145">
    <property type="entry name" value="U2AF_small"/>
</dbReference>
<evidence type="ECO:0000313" key="12">
    <source>
        <dbReference type="EMBL" id="CAG5081690.1"/>
    </source>
</evidence>
<feature type="non-terminal residue" evidence="12">
    <location>
        <position position="494"/>
    </location>
</feature>
<proteinExistence type="predicted"/>
<evidence type="ECO:0000256" key="6">
    <source>
        <dbReference type="PROSITE-ProRule" id="PRU00176"/>
    </source>
</evidence>
<dbReference type="GO" id="GO:0008270">
    <property type="term" value="F:zinc ion binding"/>
    <property type="evidence" value="ECO:0007669"/>
    <property type="project" value="UniProtKB-KW"/>
</dbReference>
<organism evidence="12 13">
    <name type="scientific">Cotesia congregata</name>
    <name type="common">Parasitoid wasp</name>
    <name type="synonym">Apanteles congregatus</name>
    <dbReference type="NCBI Taxonomy" id="51543"/>
    <lineage>
        <taxon>Eukaryota</taxon>
        <taxon>Metazoa</taxon>
        <taxon>Ecdysozoa</taxon>
        <taxon>Arthropoda</taxon>
        <taxon>Hexapoda</taxon>
        <taxon>Insecta</taxon>
        <taxon>Pterygota</taxon>
        <taxon>Neoptera</taxon>
        <taxon>Endopterygota</taxon>
        <taxon>Hymenoptera</taxon>
        <taxon>Apocrita</taxon>
        <taxon>Ichneumonoidea</taxon>
        <taxon>Braconidae</taxon>
        <taxon>Microgastrinae</taxon>
        <taxon>Cotesia</taxon>
    </lineage>
</organism>
<dbReference type="InterPro" id="IPR012677">
    <property type="entry name" value="Nucleotide-bd_a/b_plait_sf"/>
</dbReference>
<keyword evidence="2" id="KW-0677">Repeat</keyword>
<dbReference type="GO" id="GO:1990904">
    <property type="term" value="C:ribonucleoprotein complex"/>
    <property type="evidence" value="ECO:0007669"/>
    <property type="project" value="UniProtKB-KW"/>
</dbReference>
<evidence type="ECO:0000256" key="4">
    <source>
        <dbReference type="ARBA" id="ARBA00022833"/>
    </source>
</evidence>
<dbReference type="PROSITE" id="PS50103">
    <property type="entry name" value="ZF_C3H1"/>
    <property type="match status" value="1"/>
</dbReference>
<keyword evidence="8" id="KW-0175">Coiled coil</keyword>
<evidence type="ECO:0000256" key="5">
    <source>
        <dbReference type="ARBA" id="ARBA00022884"/>
    </source>
</evidence>
<evidence type="ECO:0000259" key="11">
    <source>
        <dbReference type="PROSITE" id="PS50103"/>
    </source>
</evidence>
<protein>
    <submittedName>
        <fullName evidence="12">Similar to Zrsr1: U2 small nuclear ribonucleoprotein auxiliary factor 35 kDa subunit-related protein 1 (Mus musculus)</fullName>
    </submittedName>
</protein>
<dbReference type="Proteomes" id="UP000786811">
    <property type="component" value="Unassembled WGS sequence"/>
</dbReference>
<feature type="domain" description="RRM" evidence="10">
    <location>
        <begin position="216"/>
        <end position="296"/>
    </location>
</feature>
<feature type="compositionally biased region" description="Basic and acidic residues" evidence="9">
    <location>
        <begin position="340"/>
        <end position="364"/>
    </location>
</feature>
<sequence length="494" mass="59883">MEEYNCEKVKLRHKEWRKIVKKERRKRVRQKTAQLRDAEEKQLQVALERSAGYLNWLLEQKLLQEEKERKKAEELAEQEKQWLENERKARARAEQLRQEEIIRKEFEEKQEALKKKREEIKRLQDEEINRQVQLEKEIDDYIDNGVRTPEYLRLTSDTHPTKEPCVFFTKTGACKYGDACSRNHQRKSLTKVILIPGFYYHFSLEKNSNEYDTDVGLEFESSETRNHFREFYKDVVPELESFGRIRTLKCCFNSDIHLRGNLYVEYETEREAARAWRKLRSRWYAGRQLNCEFANIVSWRNAVCGMFHCPKGRGCNFIHAFRNPGDEYDIKSPPWRAVRANRESTNSRRDRMEEESRRRDDTHRNWRWSESPEVEMEDISSKKEKERLKSRRRSETPSSRSERHSKGRDSRRDKKTSRRHSSESRYDYFKKKKRRSDKDKENGELRENKLRKKSKEDMARKSDRDKENGELKENKLKKKVKEDIKTKSRDYVDK</sequence>
<feature type="compositionally biased region" description="Basic and acidic residues" evidence="9">
    <location>
        <begin position="400"/>
        <end position="412"/>
    </location>
</feature>
<name>A0A8J2MGT1_COTCN</name>
<dbReference type="PANTHER" id="PTHR12620">
    <property type="entry name" value="U2 SNRNP AUXILIARY FACTOR, SMALL SUBUNIT"/>
    <property type="match status" value="1"/>
</dbReference>
<dbReference type="EMBL" id="CAJNRD030001118">
    <property type="protein sequence ID" value="CAG5081690.1"/>
    <property type="molecule type" value="Genomic_DNA"/>
</dbReference>
<dbReference type="Gene3D" id="3.30.70.330">
    <property type="match status" value="1"/>
</dbReference>
<feature type="region of interest" description="Disordered" evidence="9">
    <location>
        <begin position="339"/>
        <end position="494"/>
    </location>
</feature>
<dbReference type="SUPFAM" id="SSF54928">
    <property type="entry name" value="RNA-binding domain, RBD"/>
    <property type="match status" value="1"/>
</dbReference>
<gene>
    <name evidence="12" type="ORF">HICCMSTLAB_LOCUS3354</name>
</gene>
<accession>A0A8J2MGT1</accession>
<dbReference type="InterPro" id="IPR035979">
    <property type="entry name" value="RBD_domain_sf"/>
</dbReference>
<dbReference type="InterPro" id="IPR000504">
    <property type="entry name" value="RRM_dom"/>
</dbReference>
<dbReference type="SMART" id="SM00356">
    <property type="entry name" value="ZnF_C3H1"/>
    <property type="match status" value="2"/>
</dbReference>
<keyword evidence="13" id="KW-1185">Reference proteome</keyword>
<dbReference type="InterPro" id="IPR003954">
    <property type="entry name" value="RRM_euk-type"/>
</dbReference>
<keyword evidence="12" id="KW-0687">Ribonucleoprotein</keyword>
<dbReference type="PROSITE" id="PS50102">
    <property type="entry name" value="RRM"/>
    <property type="match status" value="1"/>
</dbReference>